<dbReference type="Proteomes" id="UP000036097">
    <property type="component" value="Unassembled WGS sequence"/>
</dbReference>
<sequence>MKNSHRPYKGIYPTLSPSTFVDPSSIIIGDVRLAEDSSIWPLVVARGDVNHIHIGLRSNIQDGSILHVSRPSKLHPNGFPLIIGDDVTVGHKAMLHGCTIGQRVLIGMGSIILDGAIIEDEVMIGAGSLVPPGKRLESGFLYMGSPIKKARPLTDNERAFLLASASNYVQLKNDYIMPATD</sequence>
<dbReference type="OrthoDB" id="9803036at2"/>
<organism evidence="1 2">
    <name type="scientific">Photobacterium aquae</name>
    <dbReference type="NCBI Taxonomy" id="1195763"/>
    <lineage>
        <taxon>Bacteria</taxon>
        <taxon>Pseudomonadati</taxon>
        <taxon>Pseudomonadota</taxon>
        <taxon>Gammaproteobacteria</taxon>
        <taxon>Vibrionales</taxon>
        <taxon>Vibrionaceae</taxon>
        <taxon>Photobacterium</taxon>
    </lineage>
</organism>
<dbReference type="InterPro" id="IPR050484">
    <property type="entry name" value="Transf_Hexapept/Carb_Anhydrase"/>
</dbReference>
<dbReference type="AlphaFoldDB" id="A0A0J1JM71"/>
<dbReference type="Gene3D" id="2.160.10.10">
    <property type="entry name" value="Hexapeptide repeat proteins"/>
    <property type="match status" value="1"/>
</dbReference>
<dbReference type="InterPro" id="IPR047324">
    <property type="entry name" value="LbH_gamma_CA-like"/>
</dbReference>
<name>A0A0J1JM71_9GAMM</name>
<comment type="caution">
    <text evidence="1">The sequence shown here is derived from an EMBL/GenBank/DDBJ whole genome shotgun (WGS) entry which is preliminary data.</text>
</comment>
<dbReference type="SUPFAM" id="SSF51161">
    <property type="entry name" value="Trimeric LpxA-like enzymes"/>
    <property type="match status" value="1"/>
</dbReference>
<dbReference type="CDD" id="cd04645">
    <property type="entry name" value="LbH_gamma_CA_like"/>
    <property type="match status" value="1"/>
</dbReference>
<accession>A0A0J1JM71</accession>
<evidence type="ECO:0000313" key="2">
    <source>
        <dbReference type="Proteomes" id="UP000036097"/>
    </source>
</evidence>
<dbReference type="InterPro" id="IPR001451">
    <property type="entry name" value="Hexapep"/>
</dbReference>
<dbReference type="Pfam" id="PF00132">
    <property type="entry name" value="Hexapep"/>
    <property type="match status" value="1"/>
</dbReference>
<dbReference type="InterPro" id="IPR011004">
    <property type="entry name" value="Trimer_LpxA-like_sf"/>
</dbReference>
<evidence type="ECO:0000313" key="1">
    <source>
        <dbReference type="EMBL" id="KLV03252.1"/>
    </source>
</evidence>
<proteinExistence type="predicted"/>
<dbReference type="PANTHER" id="PTHR13061">
    <property type="entry name" value="DYNACTIN SUBUNIT P25"/>
    <property type="match status" value="1"/>
</dbReference>
<dbReference type="PANTHER" id="PTHR13061:SF56">
    <property type="entry name" value="PROTEIN YRDA"/>
    <property type="match status" value="1"/>
</dbReference>
<protein>
    <submittedName>
        <fullName evidence="1">Anhydrase</fullName>
    </submittedName>
</protein>
<keyword evidence="2" id="KW-1185">Reference proteome</keyword>
<dbReference type="STRING" id="1195763.ABT56_20515"/>
<gene>
    <name evidence="1" type="ORF">ABT56_20515</name>
</gene>
<reference evidence="1 2" key="1">
    <citation type="submission" date="2015-05" db="EMBL/GenBank/DDBJ databases">
        <title>Photobacterium galathea sp. nov.</title>
        <authorList>
            <person name="Machado H."/>
            <person name="Gram L."/>
        </authorList>
    </citation>
    <scope>NUCLEOTIDE SEQUENCE [LARGE SCALE GENOMIC DNA]</scope>
    <source>
        <strain evidence="1 2">CGMCC 1.12159</strain>
    </source>
</reference>
<dbReference type="RefSeq" id="WP_047880787.1">
    <property type="nucleotide sequence ID" value="NZ_LDOT01000037.1"/>
</dbReference>
<dbReference type="PATRIC" id="fig|1195763.3.peg.4402"/>
<dbReference type="EMBL" id="LDOT01000037">
    <property type="protein sequence ID" value="KLV03252.1"/>
    <property type="molecule type" value="Genomic_DNA"/>
</dbReference>